<protein>
    <recommendedName>
        <fullName evidence="3">Integrase</fullName>
    </recommendedName>
</protein>
<dbReference type="Proteomes" id="UP001353952">
    <property type="component" value="Unassembled WGS sequence"/>
</dbReference>
<accession>A0ABU6LPY9</accession>
<dbReference type="RefSeq" id="WP_327785348.1">
    <property type="nucleotide sequence ID" value="NZ_JAYXNZ010000002.1"/>
</dbReference>
<name>A0ABU6LPY9_9ACTN</name>
<evidence type="ECO:0000313" key="1">
    <source>
        <dbReference type="EMBL" id="MEC7051434.1"/>
    </source>
</evidence>
<gene>
    <name evidence="1" type="ORF">RFN57_03895</name>
</gene>
<keyword evidence="2" id="KW-1185">Reference proteome</keyword>
<dbReference type="EMBL" id="JAYXNZ010000002">
    <property type="protein sequence ID" value="MEC7051434.1"/>
    <property type="molecule type" value="Genomic_DNA"/>
</dbReference>
<evidence type="ECO:0008006" key="3">
    <source>
        <dbReference type="Google" id="ProtNLM"/>
    </source>
</evidence>
<evidence type="ECO:0000313" key="2">
    <source>
        <dbReference type="Proteomes" id="UP001353952"/>
    </source>
</evidence>
<organism evidence="1 2">
    <name type="scientific">Streptomyces violaceochromogenes</name>
    <dbReference type="NCBI Taxonomy" id="67377"/>
    <lineage>
        <taxon>Bacteria</taxon>
        <taxon>Bacillati</taxon>
        <taxon>Actinomycetota</taxon>
        <taxon>Actinomycetes</taxon>
        <taxon>Kitasatosporales</taxon>
        <taxon>Streptomycetaceae</taxon>
        <taxon>Streptomyces</taxon>
    </lineage>
</organism>
<proteinExistence type="predicted"/>
<comment type="caution">
    <text evidence="1">The sequence shown here is derived from an EMBL/GenBank/DDBJ whole genome shotgun (WGS) entry which is preliminary data.</text>
</comment>
<reference evidence="1 2" key="1">
    <citation type="submission" date="2024-01" db="EMBL/GenBank/DDBJ databases">
        <title>Genome analysis.</title>
        <authorList>
            <person name="Zhang K."/>
        </authorList>
    </citation>
    <scope>NUCLEOTIDE SEQUENCE [LARGE SCALE GENOMIC DNA]</scope>
    <source>
        <strain evidence="1 2">CGMCC 4.1753</strain>
    </source>
</reference>
<sequence length="49" mass="5551">MAPTVRVLSEYVRSSKDMTGVSTWGRGGQYLAVRTWEGRRYFTAPVRNG</sequence>